<name>A0A9D2TZH5_9FIRM</name>
<evidence type="ECO:0000313" key="2">
    <source>
        <dbReference type="Proteomes" id="UP000823851"/>
    </source>
</evidence>
<organism evidence="1 2">
    <name type="scientific">Candidatus Eisenbergiella stercorigallinarum</name>
    <dbReference type="NCBI Taxonomy" id="2838557"/>
    <lineage>
        <taxon>Bacteria</taxon>
        <taxon>Bacillati</taxon>
        <taxon>Bacillota</taxon>
        <taxon>Clostridia</taxon>
        <taxon>Lachnospirales</taxon>
        <taxon>Lachnospiraceae</taxon>
        <taxon>Eisenbergiella</taxon>
    </lineage>
</organism>
<protein>
    <submittedName>
        <fullName evidence="1">Uncharacterized protein</fullName>
    </submittedName>
</protein>
<reference evidence="1" key="1">
    <citation type="journal article" date="2021" name="PeerJ">
        <title>Extensive microbial diversity within the chicken gut microbiome revealed by metagenomics and culture.</title>
        <authorList>
            <person name="Gilroy R."/>
            <person name="Ravi A."/>
            <person name="Getino M."/>
            <person name="Pursley I."/>
            <person name="Horton D.L."/>
            <person name="Alikhan N.F."/>
            <person name="Baker D."/>
            <person name="Gharbi K."/>
            <person name="Hall N."/>
            <person name="Watson M."/>
            <person name="Adriaenssens E.M."/>
            <person name="Foster-Nyarko E."/>
            <person name="Jarju S."/>
            <person name="Secka A."/>
            <person name="Antonio M."/>
            <person name="Oren A."/>
            <person name="Chaudhuri R.R."/>
            <person name="La Ragione R."/>
            <person name="Hildebrand F."/>
            <person name="Pallen M.J."/>
        </authorList>
    </citation>
    <scope>NUCLEOTIDE SEQUENCE</scope>
    <source>
        <strain evidence="1">ChiHjej8B7-25341</strain>
    </source>
</reference>
<proteinExistence type="predicted"/>
<reference evidence="1" key="2">
    <citation type="submission" date="2021-04" db="EMBL/GenBank/DDBJ databases">
        <authorList>
            <person name="Gilroy R."/>
        </authorList>
    </citation>
    <scope>NUCLEOTIDE SEQUENCE</scope>
    <source>
        <strain evidence="1">ChiHjej8B7-25341</strain>
    </source>
</reference>
<evidence type="ECO:0000313" key="1">
    <source>
        <dbReference type="EMBL" id="HJD32321.1"/>
    </source>
</evidence>
<dbReference type="Proteomes" id="UP000823851">
    <property type="component" value="Unassembled WGS sequence"/>
</dbReference>
<gene>
    <name evidence="1" type="ORF">H9912_10330</name>
</gene>
<feature type="non-terminal residue" evidence="1">
    <location>
        <position position="128"/>
    </location>
</feature>
<sequence length="128" mass="14897">MLEKVWIVIGRKDAAAEEQKERLKERLLKEGLEVETGPSFSDSGKPRTAAGELYLTDCPEQVRRLTNGDCRILLYLTDESRRLPMPEYPYAVEELEEIDAGYLEGIYRRLVGEPWEILRTERLIVREQ</sequence>
<comment type="caution">
    <text evidence="1">The sequence shown here is derived from an EMBL/GenBank/DDBJ whole genome shotgun (WGS) entry which is preliminary data.</text>
</comment>
<dbReference type="EMBL" id="DWUW01000293">
    <property type="protein sequence ID" value="HJD32321.1"/>
    <property type="molecule type" value="Genomic_DNA"/>
</dbReference>
<accession>A0A9D2TZH5</accession>
<dbReference type="AlphaFoldDB" id="A0A9D2TZH5"/>